<dbReference type="InterPro" id="IPR020904">
    <property type="entry name" value="Sc_DH/Rdtase_CS"/>
</dbReference>
<dbReference type="CDD" id="cd05233">
    <property type="entry name" value="SDR_c"/>
    <property type="match status" value="1"/>
</dbReference>
<dbReference type="AlphaFoldDB" id="A0A923MNZ5"/>
<sequence length="276" mass="29329">MDELKAPRPLAVVTGASTGIGYHLARCAAEHGYDLVVAADTPLADAVRDFESLGAKVQAVQADLATTEGVQHLVSAIGEREVEALMANAGHGLGGSFLQQDFADVLHVINTNVTGTLHLIQQVARGMVAKGRGRILVTGSIAGFQPGAFHAVYNGSKAFVDSFCAAFRNELKGTEVTVSCLMPGPTDTEFFVRAGMETTKVANDPKMMMDPDEVAKIGFQAMLKGEADVVAGVRNKMQVAMSKVMPSQATAQMHRKLAEPGTTEPTLQKEHLDHKE</sequence>
<dbReference type="PANTHER" id="PTHR44196:SF2">
    <property type="entry name" value="SHORT-CHAIN DEHYDROGENASE-RELATED"/>
    <property type="match status" value="1"/>
</dbReference>
<dbReference type="PROSITE" id="PS00061">
    <property type="entry name" value="ADH_SHORT"/>
    <property type="match status" value="1"/>
</dbReference>
<dbReference type="Proteomes" id="UP000608513">
    <property type="component" value="Unassembled WGS sequence"/>
</dbReference>
<organism evidence="5 6">
    <name type="scientific">Ramlibacter cellulosilyticus</name>
    <dbReference type="NCBI Taxonomy" id="2764187"/>
    <lineage>
        <taxon>Bacteria</taxon>
        <taxon>Pseudomonadati</taxon>
        <taxon>Pseudomonadota</taxon>
        <taxon>Betaproteobacteria</taxon>
        <taxon>Burkholderiales</taxon>
        <taxon>Comamonadaceae</taxon>
        <taxon>Ramlibacter</taxon>
    </lineage>
</organism>
<proteinExistence type="inferred from homology"/>
<keyword evidence="2" id="KW-0560">Oxidoreductase</keyword>
<comment type="similarity">
    <text evidence="1">Belongs to the short-chain dehydrogenases/reductases (SDR) family.</text>
</comment>
<dbReference type="PANTHER" id="PTHR44196">
    <property type="entry name" value="DEHYDROGENASE/REDUCTASE SDR FAMILY MEMBER 7B"/>
    <property type="match status" value="1"/>
</dbReference>
<name>A0A923MNZ5_9BURK</name>
<dbReference type="Pfam" id="PF00106">
    <property type="entry name" value="adh_short"/>
    <property type="match status" value="1"/>
</dbReference>
<evidence type="ECO:0000313" key="5">
    <source>
        <dbReference type="EMBL" id="MBC5782603.1"/>
    </source>
</evidence>
<feature type="compositionally biased region" description="Basic and acidic residues" evidence="3">
    <location>
        <begin position="267"/>
        <end position="276"/>
    </location>
</feature>
<dbReference type="InterPro" id="IPR002347">
    <property type="entry name" value="SDR_fam"/>
</dbReference>
<dbReference type="RefSeq" id="WP_187075362.1">
    <property type="nucleotide sequence ID" value="NZ_JACORT010000002.1"/>
</dbReference>
<dbReference type="GO" id="GO:0016491">
    <property type="term" value="F:oxidoreductase activity"/>
    <property type="evidence" value="ECO:0007669"/>
    <property type="project" value="UniProtKB-KW"/>
</dbReference>
<accession>A0A923MNZ5</accession>
<feature type="region of interest" description="Disordered" evidence="3">
    <location>
        <begin position="250"/>
        <end position="276"/>
    </location>
</feature>
<evidence type="ECO:0000259" key="4">
    <source>
        <dbReference type="SMART" id="SM00822"/>
    </source>
</evidence>
<feature type="domain" description="Ketoreductase" evidence="4">
    <location>
        <begin position="9"/>
        <end position="188"/>
    </location>
</feature>
<dbReference type="InterPro" id="IPR036291">
    <property type="entry name" value="NAD(P)-bd_dom_sf"/>
</dbReference>
<dbReference type="PRINTS" id="PR00081">
    <property type="entry name" value="GDHRDH"/>
</dbReference>
<gene>
    <name evidence="5" type="ORF">H8N03_06575</name>
</gene>
<comment type="caution">
    <text evidence="5">The sequence shown here is derived from an EMBL/GenBank/DDBJ whole genome shotgun (WGS) entry which is preliminary data.</text>
</comment>
<evidence type="ECO:0000256" key="2">
    <source>
        <dbReference type="ARBA" id="ARBA00023002"/>
    </source>
</evidence>
<evidence type="ECO:0000256" key="3">
    <source>
        <dbReference type="SAM" id="MobiDB-lite"/>
    </source>
</evidence>
<dbReference type="SMART" id="SM00822">
    <property type="entry name" value="PKS_KR"/>
    <property type="match status" value="1"/>
</dbReference>
<dbReference type="EMBL" id="JACORT010000002">
    <property type="protein sequence ID" value="MBC5782603.1"/>
    <property type="molecule type" value="Genomic_DNA"/>
</dbReference>
<keyword evidence="6" id="KW-1185">Reference proteome</keyword>
<dbReference type="SUPFAM" id="SSF51735">
    <property type="entry name" value="NAD(P)-binding Rossmann-fold domains"/>
    <property type="match status" value="1"/>
</dbReference>
<dbReference type="InterPro" id="IPR057326">
    <property type="entry name" value="KR_dom"/>
</dbReference>
<evidence type="ECO:0000256" key="1">
    <source>
        <dbReference type="ARBA" id="ARBA00006484"/>
    </source>
</evidence>
<reference evidence="5" key="1">
    <citation type="submission" date="2020-08" db="EMBL/GenBank/DDBJ databases">
        <title>Ramlibacter sp. USB13 16S ribosomal RNA gene genome sequencing and assembly.</title>
        <authorList>
            <person name="Kang M."/>
        </authorList>
    </citation>
    <scope>NUCLEOTIDE SEQUENCE</scope>
    <source>
        <strain evidence="5">USB13</strain>
    </source>
</reference>
<protein>
    <submittedName>
        <fullName evidence="5">SDR family NAD(P)-dependent oxidoreductase</fullName>
    </submittedName>
</protein>
<dbReference type="GO" id="GO:0016020">
    <property type="term" value="C:membrane"/>
    <property type="evidence" value="ECO:0007669"/>
    <property type="project" value="TreeGrafter"/>
</dbReference>
<dbReference type="Gene3D" id="3.40.50.720">
    <property type="entry name" value="NAD(P)-binding Rossmann-like Domain"/>
    <property type="match status" value="1"/>
</dbReference>
<evidence type="ECO:0000313" key="6">
    <source>
        <dbReference type="Proteomes" id="UP000608513"/>
    </source>
</evidence>